<dbReference type="PANTHER" id="PTHR30250">
    <property type="entry name" value="PST FAMILY PREDICTED COLANIC ACID TRANSPORTER"/>
    <property type="match status" value="1"/>
</dbReference>
<evidence type="ECO:0000256" key="6">
    <source>
        <dbReference type="ARBA" id="ARBA00023136"/>
    </source>
</evidence>
<feature type="transmembrane region" description="Helical" evidence="7">
    <location>
        <begin position="356"/>
        <end position="380"/>
    </location>
</feature>
<feature type="transmembrane region" description="Helical" evidence="7">
    <location>
        <begin position="141"/>
        <end position="161"/>
    </location>
</feature>
<evidence type="ECO:0000256" key="1">
    <source>
        <dbReference type="ARBA" id="ARBA00004651"/>
    </source>
</evidence>
<evidence type="ECO:0000256" key="3">
    <source>
        <dbReference type="ARBA" id="ARBA00022475"/>
    </source>
</evidence>
<accession>A0ABM6JN08</accession>
<feature type="transmembrane region" description="Helical" evidence="7">
    <location>
        <begin position="167"/>
        <end position="184"/>
    </location>
</feature>
<comment type="subcellular location">
    <subcellularLocation>
        <location evidence="1">Cell membrane</location>
        <topology evidence="1">Multi-pass membrane protein</topology>
    </subcellularLocation>
</comment>
<dbReference type="RefSeq" id="WP_156003264.1">
    <property type="nucleotide sequence ID" value="NZ_CP020472.1"/>
</dbReference>
<evidence type="ECO:0000256" key="4">
    <source>
        <dbReference type="ARBA" id="ARBA00022692"/>
    </source>
</evidence>
<feature type="transmembrane region" description="Helical" evidence="7">
    <location>
        <begin position="221"/>
        <end position="245"/>
    </location>
</feature>
<dbReference type="Pfam" id="PF13440">
    <property type="entry name" value="Polysacc_synt_3"/>
    <property type="match status" value="1"/>
</dbReference>
<feature type="transmembrane region" description="Helical" evidence="7">
    <location>
        <begin position="434"/>
        <end position="455"/>
    </location>
</feature>
<evidence type="ECO:0008006" key="10">
    <source>
        <dbReference type="Google" id="ProtNLM"/>
    </source>
</evidence>
<evidence type="ECO:0000313" key="8">
    <source>
        <dbReference type="EMBL" id="ARD22679.1"/>
    </source>
</evidence>
<keyword evidence="9" id="KW-1185">Reference proteome</keyword>
<evidence type="ECO:0000256" key="7">
    <source>
        <dbReference type="SAM" id="Phobius"/>
    </source>
</evidence>
<organism evidence="8 9">
    <name type="scientific">Shewanella japonica</name>
    <dbReference type="NCBI Taxonomy" id="93973"/>
    <lineage>
        <taxon>Bacteria</taxon>
        <taxon>Pseudomonadati</taxon>
        <taxon>Pseudomonadota</taxon>
        <taxon>Gammaproteobacteria</taxon>
        <taxon>Alteromonadales</taxon>
        <taxon>Shewanellaceae</taxon>
        <taxon>Shewanella</taxon>
    </lineage>
</organism>
<feature type="transmembrane region" description="Helical" evidence="7">
    <location>
        <begin position="401"/>
        <end position="422"/>
    </location>
</feature>
<keyword evidence="4 7" id="KW-0812">Transmembrane</keyword>
<dbReference type="Proteomes" id="UP000191820">
    <property type="component" value="Chromosome"/>
</dbReference>
<feature type="transmembrane region" description="Helical" evidence="7">
    <location>
        <begin position="12"/>
        <end position="32"/>
    </location>
</feature>
<feature type="transmembrane region" description="Helical" evidence="7">
    <location>
        <begin position="38"/>
        <end position="56"/>
    </location>
</feature>
<keyword evidence="5 7" id="KW-1133">Transmembrane helix</keyword>
<comment type="similarity">
    <text evidence="2">Belongs to the polysaccharide synthase family.</text>
</comment>
<dbReference type="InterPro" id="IPR050833">
    <property type="entry name" value="Poly_Biosynth_Transport"/>
</dbReference>
<reference evidence="8 9" key="1">
    <citation type="submission" date="2017-03" db="EMBL/GenBank/DDBJ databases">
        <title>Genome sequencing of Shewanella japonica KCTC 22435.</title>
        <authorList>
            <person name="Kim K.M."/>
        </authorList>
    </citation>
    <scope>NUCLEOTIDE SEQUENCE [LARGE SCALE GENOMIC DNA]</scope>
    <source>
        <strain evidence="8 9">KCTC 22435</strain>
    </source>
</reference>
<name>A0ABM6JN08_9GAMM</name>
<feature type="transmembrane region" description="Helical" evidence="7">
    <location>
        <begin position="105"/>
        <end position="129"/>
    </location>
</feature>
<dbReference type="EMBL" id="CP020472">
    <property type="protein sequence ID" value="ARD22679.1"/>
    <property type="molecule type" value="Genomic_DNA"/>
</dbReference>
<evidence type="ECO:0000256" key="5">
    <source>
        <dbReference type="ARBA" id="ARBA00022989"/>
    </source>
</evidence>
<evidence type="ECO:0000313" key="9">
    <source>
        <dbReference type="Proteomes" id="UP000191820"/>
    </source>
</evidence>
<proteinExistence type="inferred from homology"/>
<keyword evidence="6 7" id="KW-0472">Membrane</keyword>
<evidence type="ECO:0000256" key="2">
    <source>
        <dbReference type="ARBA" id="ARBA00007430"/>
    </source>
</evidence>
<sequence>MSKSFYSIIWIISEKLGASFISMTSFFIYAYFLTPTEIGIATMVLAASMGLGQVVGTLFQDPMVCVKKLEKQAINTVFIGGLTLSLLTALLLVLVSFWVTESVDYQQLALTSSVLIPILFLNAIYTALLRRRHAFKSLSQRLLIGKLLGASLGIIGVTLGFGAMSMVIQAILIEFFGLIFLINAQKITLSGRMDFKELINITHLGVSVALRKLSWEGYIKGLPLLIGATLGAGAVGVFAFAWRIVDMPRTALMSGAISYALPTFSAHKTSTCLLADFIKFSKVSMLIFAPLFVGLALVAEPLILTIFGEKWIDAVPIIIGLAICTVVSLTTMYIPTVLTALLTPKTTLKVDILSSVISLLLCYLLIPYLGLYAVVMSILFRSLFNLPFTTYQMSVRLNIPVLKQFTIHTKTFISLFFMSLLVLVAQDNFVLNNFYMLMASIAIGVLIYSSFIMLLEKSFLTTFLRRSNESK</sequence>
<feature type="transmembrane region" description="Helical" evidence="7">
    <location>
        <begin position="77"/>
        <end position="99"/>
    </location>
</feature>
<protein>
    <recommendedName>
        <fullName evidence="10">Polysaccharide biosynthesis protein</fullName>
    </recommendedName>
</protein>
<feature type="transmembrane region" description="Helical" evidence="7">
    <location>
        <begin position="283"/>
        <end position="307"/>
    </location>
</feature>
<keyword evidence="3" id="KW-1003">Cell membrane</keyword>
<gene>
    <name evidence="8" type="ORF">SJ2017_2389</name>
</gene>
<dbReference type="PANTHER" id="PTHR30250:SF10">
    <property type="entry name" value="LIPOPOLYSACCHARIDE BIOSYNTHESIS PROTEIN WZXC"/>
    <property type="match status" value="1"/>
</dbReference>
<feature type="transmembrane region" description="Helical" evidence="7">
    <location>
        <begin position="314"/>
        <end position="336"/>
    </location>
</feature>